<reference evidence="8 9" key="1">
    <citation type="submission" date="2019-09" db="EMBL/GenBank/DDBJ databases">
        <title>A chromosome-level genome assembly of the Chinese tupelo Nyssa sinensis.</title>
        <authorList>
            <person name="Yang X."/>
            <person name="Kang M."/>
            <person name="Yang Y."/>
            <person name="Xiong H."/>
            <person name="Wang M."/>
            <person name="Zhang Z."/>
            <person name="Wang Z."/>
            <person name="Wu H."/>
            <person name="Ma T."/>
            <person name="Liu J."/>
            <person name="Xi Z."/>
        </authorList>
    </citation>
    <scope>NUCLEOTIDE SEQUENCE [LARGE SCALE GENOMIC DNA]</scope>
    <source>
        <strain evidence="8">J267</strain>
        <tissue evidence="8">Leaf</tissue>
    </source>
</reference>
<evidence type="ECO:0000256" key="1">
    <source>
        <dbReference type="ARBA" id="ARBA00004123"/>
    </source>
</evidence>
<evidence type="ECO:0000256" key="5">
    <source>
        <dbReference type="ARBA" id="ARBA00023163"/>
    </source>
</evidence>
<dbReference type="GO" id="GO:0003677">
    <property type="term" value="F:DNA binding"/>
    <property type="evidence" value="ECO:0007669"/>
    <property type="project" value="UniProtKB-KW"/>
</dbReference>
<feature type="domain" description="AP2/ERF" evidence="7">
    <location>
        <begin position="125"/>
        <end position="182"/>
    </location>
</feature>
<evidence type="ECO:0000256" key="2">
    <source>
        <dbReference type="ARBA" id="ARBA00022821"/>
    </source>
</evidence>
<keyword evidence="9" id="KW-1185">Reference proteome</keyword>
<feature type="domain" description="AP2/ERF" evidence="7">
    <location>
        <begin position="404"/>
        <end position="461"/>
    </location>
</feature>
<dbReference type="SUPFAM" id="SSF54171">
    <property type="entry name" value="DNA-binding domain"/>
    <property type="match status" value="2"/>
</dbReference>
<evidence type="ECO:0000313" key="8">
    <source>
        <dbReference type="EMBL" id="KAA8516139.1"/>
    </source>
</evidence>
<evidence type="ECO:0000256" key="3">
    <source>
        <dbReference type="ARBA" id="ARBA00023015"/>
    </source>
</evidence>
<evidence type="ECO:0000256" key="6">
    <source>
        <dbReference type="ARBA" id="ARBA00023242"/>
    </source>
</evidence>
<dbReference type="PANTHER" id="PTHR31194:SF152">
    <property type="entry name" value="ETHYLENE-RESPONSIVE TRANSCRIPTION FACTOR CRF5-RELATED"/>
    <property type="match status" value="1"/>
</dbReference>
<keyword evidence="3" id="KW-0805">Transcription regulation</keyword>
<dbReference type="PROSITE" id="PS51032">
    <property type="entry name" value="AP2_ERF"/>
    <property type="match status" value="2"/>
</dbReference>
<comment type="subcellular location">
    <subcellularLocation>
        <location evidence="1">Nucleus</location>
    </subcellularLocation>
</comment>
<dbReference type="Proteomes" id="UP000325577">
    <property type="component" value="Linkage Group LG9"/>
</dbReference>
<protein>
    <recommendedName>
        <fullName evidence="7">AP2/ERF domain-containing protein</fullName>
    </recommendedName>
</protein>
<dbReference type="InterPro" id="IPR016177">
    <property type="entry name" value="DNA-bd_dom_sf"/>
</dbReference>
<dbReference type="SMART" id="SM00380">
    <property type="entry name" value="AP2"/>
    <property type="match status" value="2"/>
</dbReference>
<dbReference type="InterPro" id="IPR050913">
    <property type="entry name" value="AP2/ERF_ERF"/>
</dbReference>
<organism evidence="8 9">
    <name type="scientific">Nyssa sinensis</name>
    <dbReference type="NCBI Taxonomy" id="561372"/>
    <lineage>
        <taxon>Eukaryota</taxon>
        <taxon>Viridiplantae</taxon>
        <taxon>Streptophyta</taxon>
        <taxon>Embryophyta</taxon>
        <taxon>Tracheophyta</taxon>
        <taxon>Spermatophyta</taxon>
        <taxon>Magnoliopsida</taxon>
        <taxon>eudicotyledons</taxon>
        <taxon>Gunneridae</taxon>
        <taxon>Pentapetalae</taxon>
        <taxon>asterids</taxon>
        <taxon>Cornales</taxon>
        <taxon>Nyssaceae</taxon>
        <taxon>Nyssa</taxon>
    </lineage>
</organism>
<dbReference type="OrthoDB" id="610645at2759"/>
<dbReference type="GO" id="GO:0005634">
    <property type="term" value="C:nucleus"/>
    <property type="evidence" value="ECO:0007669"/>
    <property type="project" value="UniProtKB-SubCell"/>
</dbReference>
<dbReference type="Pfam" id="PF00847">
    <property type="entry name" value="AP2"/>
    <property type="match status" value="2"/>
</dbReference>
<dbReference type="GO" id="GO:0003700">
    <property type="term" value="F:DNA-binding transcription factor activity"/>
    <property type="evidence" value="ECO:0007669"/>
    <property type="project" value="InterPro"/>
</dbReference>
<dbReference type="PANTHER" id="PTHR31194">
    <property type="entry name" value="SHN SHINE , DNA BINDING / TRANSCRIPTION FACTOR"/>
    <property type="match status" value="1"/>
</dbReference>
<dbReference type="CDD" id="cd00018">
    <property type="entry name" value="AP2"/>
    <property type="match status" value="2"/>
</dbReference>
<dbReference type="EMBL" id="CM018052">
    <property type="protein sequence ID" value="KAA8516139.1"/>
    <property type="molecule type" value="Genomic_DNA"/>
</dbReference>
<sequence length="593" mass="67630">MNQNVPCPMEYTTVRRHVTSVPAIPPVKSSNQRVLAEMSSKTPRVVRIFVTDSDATDSSSDEEDDQTRRYRVKKLVNEIRIEPSFNKTINYDRTGSVQKRPNRTKKEENFANRRSIKQCLGNGKKFRGVRQRPWGKWAAEIRDPSRRARVWLGTYDTAEEAALVYDKAAIQIRGPDALTNFIKPPVRSVPSEINLTSISGYDSSKESQDLSSPTSVLRFTPTEEEEELQKQLRPLAVAGDDSLLDDCWPLDPCFLNEYFNFQSPSPIFFEEVSVPETMLERDISVNIDEDFGSFHRDVTSKLVSRSAKSSKRFLAEMSSKTPRVVRIFVSDGNATDSSSDEDDDRIRCHRVKKYISEIRIEACCSKTNGVNRSRNVNKRPNSSKKEENLVKNRSIKQCLGNCKKFRGVRQRPWGKWAAEIRDPLRRARIWLGTYDTAEEAALVYDKAAIQIRGPDAFTNFIKPPVRSSSPENNLTSISGYDSGKECQDFSSPTSILVFNPSEDAEAQKESRQEGERRPVEAIAEDTSLAGDCWPLDYCFLNEFFNPRPPSPILLEEVSVLERDICDISVNLDEDFKFCKWDVDCYFQDPRLVV</sequence>
<dbReference type="AlphaFoldDB" id="A0A5J4ZDW5"/>
<keyword evidence="4" id="KW-0238">DNA-binding</keyword>
<keyword evidence="2" id="KW-0611">Plant defense</keyword>
<evidence type="ECO:0000259" key="7">
    <source>
        <dbReference type="PROSITE" id="PS51032"/>
    </source>
</evidence>
<dbReference type="InterPro" id="IPR001471">
    <property type="entry name" value="AP2/ERF_dom"/>
</dbReference>
<dbReference type="Gene3D" id="3.30.730.10">
    <property type="entry name" value="AP2/ERF domain"/>
    <property type="match status" value="2"/>
</dbReference>
<proteinExistence type="predicted"/>
<dbReference type="GO" id="GO:0006952">
    <property type="term" value="P:defense response"/>
    <property type="evidence" value="ECO:0007669"/>
    <property type="project" value="UniProtKB-KW"/>
</dbReference>
<gene>
    <name evidence="8" type="ORF">F0562_019318</name>
</gene>
<name>A0A5J4ZDW5_9ASTE</name>
<accession>A0A5J4ZDW5</accession>
<dbReference type="PRINTS" id="PR00367">
    <property type="entry name" value="ETHRSPELEMNT"/>
</dbReference>
<keyword evidence="5" id="KW-0804">Transcription</keyword>
<evidence type="ECO:0000256" key="4">
    <source>
        <dbReference type="ARBA" id="ARBA00023125"/>
    </source>
</evidence>
<dbReference type="FunFam" id="3.30.730.10:FF:000001">
    <property type="entry name" value="Ethylene-responsive transcription factor 2"/>
    <property type="match status" value="2"/>
</dbReference>
<keyword evidence="6" id="KW-0539">Nucleus</keyword>
<evidence type="ECO:0000313" key="9">
    <source>
        <dbReference type="Proteomes" id="UP000325577"/>
    </source>
</evidence>
<dbReference type="InterPro" id="IPR036955">
    <property type="entry name" value="AP2/ERF_dom_sf"/>
</dbReference>